<dbReference type="InterPro" id="IPR051601">
    <property type="entry name" value="Serine_prot/Carboxylest_S33"/>
</dbReference>
<dbReference type="KEGG" id="pseb:EOK75_06590"/>
<dbReference type="SUPFAM" id="SSF53474">
    <property type="entry name" value="alpha/beta-Hydrolases"/>
    <property type="match status" value="1"/>
</dbReference>
<proteinExistence type="inferred from homology"/>
<gene>
    <name evidence="4" type="ORF">EOK75_06590</name>
</gene>
<dbReference type="AlphaFoldDB" id="A0A4P8EFH8"/>
<protein>
    <submittedName>
        <fullName evidence="4">Alpha/beta hydrolase</fullName>
    </submittedName>
</protein>
<feature type="domain" description="AB hydrolase-1" evidence="3">
    <location>
        <begin position="48"/>
        <end position="223"/>
    </location>
</feature>
<sequence>MTQYHIPAYVIRDHLVSVPLDWNQPDGETIKVFAREVTARGRESDNLPLLVFLQGGPGGKSPRPNEGPGWLSIATKRFRVLLLDQRGTGQSSPVQGRKMATMDGETGGRYLACFRAESIIKDCERIRKTLYDGARWFTLGQSYGGFLTLSYLSFAPEALLGCYVTGGMAGINASAEDIYRHTYPRVAHKNALYFQRYPQDRAALDRLADHLETHDVRLPDDDRLTVRRLQYLGMNLGMSNGFEVIHWLLAEAFCDDGALSDSFLAAIQVETGFDHNPLFAAVHEAIYAQNGARTRWAADRILADLPAFDAKARPILFTGEMIYPWMFDDIRALHPFAAAAHALAEMPLDAPLYDTARLAANEVPVWAAVYTDDMYVDAGLSLKTARGLGNVRMWQTSEFEHNGLRQSPRVLQHLFDMEHDLAGQNHFIG</sequence>
<dbReference type="EMBL" id="CP039964">
    <property type="protein sequence ID" value="QCO55452.1"/>
    <property type="molecule type" value="Genomic_DNA"/>
</dbReference>
<dbReference type="Proteomes" id="UP000298631">
    <property type="component" value="Chromosome"/>
</dbReference>
<dbReference type="GO" id="GO:0008233">
    <property type="term" value="F:peptidase activity"/>
    <property type="evidence" value="ECO:0007669"/>
    <property type="project" value="InterPro"/>
</dbReference>
<organism evidence="4 5">
    <name type="scientific">Pseudorhodobacter turbinis</name>
    <dbReference type="NCBI Taxonomy" id="2500533"/>
    <lineage>
        <taxon>Bacteria</taxon>
        <taxon>Pseudomonadati</taxon>
        <taxon>Pseudomonadota</taxon>
        <taxon>Alphaproteobacteria</taxon>
        <taxon>Rhodobacterales</taxon>
        <taxon>Paracoccaceae</taxon>
        <taxon>Pseudorhodobacter</taxon>
    </lineage>
</organism>
<evidence type="ECO:0000259" key="3">
    <source>
        <dbReference type="Pfam" id="PF00561"/>
    </source>
</evidence>
<dbReference type="RefSeq" id="WP_137193125.1">
    <property type="nucleotide sequence ID" value="NZ_CP039964.1"/>
</dbReference>
<evidence type="ECO:0000256" key="2">
    <source>
        <dbReference type="ARBA" id="ARBA00022801"/>
    </source>
</evidence>
<keyword evidence="2 4" id="KW-0378">Hydrolase</keyword>
<dbReference type="GO" id="GO:0006508">
    <property type="term" value="P:proteolysis"/>
    <property type="evidence" value="ECO:0007669"/>
    <property type="project" value="InterPro"/>
</dbReference>
<evidence type="ECO:0000313" key="4">
    <source>
        <dbReference type="EMBL" id="QCO55452.1"/>
    </source>
</evidence>
<dbReference type="PRINTS" id="PR00793">
    <property type="entry name" value="PROAMNOPTASE"/>
</dbReference>
<reference evidence="4 5" key="1">
    <citation type="submission" date="2019-05" db="EMBL/GenBank/DDBJ databases">
        <title>Pseudorhodobacter turbinis sp. nov., isolated from the gut of the Korean turban shell.</title>
        <authorList>
            <person name="Jeong Y.-S."/>
            <person name="Kang W.-R."/>
            <person name="Bae J.-W."/>
        </authorList>
    </citation>
    <scope>NUCLEOTIDE SEQUENCE [LARGE SCALE GENOMIC DNA]</scope>
    <source>
        <strain evidence="4 5">S12M18</strain>
    </source>
</reference>
<dbReference type="Pfam" id="PF00561">
    <property type="entry name" value="Abhydrolase_1"/>
    <property type="match status" value="1"/>
</dbReference>
<name>A0A4P8EFH8_9RHOB</name>
<dbReference type="Gene3D" id="3.40.50.1820">
    <property type="entry name" value="alpha/beta hydrolase"/>
    <property type="match status" value="1"/>
</dbReference>
<dbReference type="InterPro" id="IPR000073">
    <property type="entry name" value="AB_hydrolase_1"/>
</dbReference>
<dbReference type="OrthoDB" id="9796770at2"/>
<dbReference type="InterPro" id="IPR029058">
    <property type="entry name" value="AB_hydrolase_fold"/>
</dbReference>
<keyword evidence="5" id="KW-1185">Reference proteome</keyword>
<dbReference type="PANTHER" id="PTHR43248:SF2">
    <property type="entry name" value="PROLYL AMINOPEPTIDASE"/>
    <property type="match status" value="1"/>
</dbReference>
<comment type="similarity">
    <text evidence="1">Belongs to the peptidase S33 family.</text>
</comment>
<dbReference type="InterPro" id="IPR002410">
    <property type="entry name" value="Peptidase_S33"/>
</dbReference>
<evidence type="ECO:0000256" key="1">
    <source>
        <dbReference type="ARBA" id="ARBA00010088"/>
    </source>
</evidence>
<accession>A0A4P8EFH8</accession>
<dbReference type="PANTHER" id="PTHR43248">
    <property type="entry name" value="2-SUCCINYL-6-HYDROXY-2,4-CYCLOHEXADIENE-1-CARBOXYLATE SYNTHASE"/>
    <property type="match status" value="1"/>
</dbReference>
<evidence type="ECO:0000313" key="5">
    <source>
        <dbReference type="Proteomes" id="UP000298631"/>
    </source>
</evidence>